<dbReference type="OrthoDB" id="5905525at2"/>
<dbReference type="InterPro" id="IPR000045">
    <property type="entry name" value="Prepilin_IV_endopep_pep"/>
</dbReference>
<gene>
    <name evidence="3" type="ORF">SAMN04488244_109140</name>
</gene>
<dbReference type="RefSeq" id="WP_103880431.1">
    <property type="nucleotide sequence ID" value="NZ_FNVG01000009.1"/>
</dbReference>
<dbReference type="Pfam" id="PF01478">
    <property type="entry name" value="Peptidase_A24"/>
    <property type="match status" value="1"/>
</dbReference>
<keyword evidence="1" id="KW-0472">Membrane</keyword>
<name>A0A1H5YL95_9VIBR</name>
<feature type="domain" description="Prepilin type IV endopeptidase peptidase" evidence="2">
    <location>
        <begin position="5"/>
        <end position="106"/>
    </location>
</feature>
<organism evidence="3 4">
    <name type="scientific">Vibrio hangzhouensis</name>
    <dbReference type="NCBI Taxonomy" id="462991"/>
    <lineage>
        <taxon>Bacteria</taxon>
        <taxon>Pseudomonadati</taxon>
        <taxon>Pseudomonadota</taxon>
        <taxon>Gammaproteobacteria</taxon>
        <taxon>Vibrionales</taxon>
        <taxon>Vibrionaceae</taxon>
        <taxon>Vibrio</taxon>
    </lineage>
</organism>
<evidence type="ECO:0000256" key="1">
    <source>
        <dbReference type="SAM" id="Phobius"/>
    </source>
</evidence>
<proteinExistence type="predicted"/>
<evidence type="ECO:0000313" key="3">
    <source>
        <dbReference type="EMBL" id="SEG24500.1"/>
    </source>
</evidence>
<feature type="transmembrane region" description="Helical" evidence="1">
    <location>
        <begin position="53"/>
        <end position="75"/>
    </location>
</feature>
<evidence type="ECO:0000259" key="2">
    <source>
        <dbReference type="Pfam" id="PF01478"/>
    </source>
</evidence>
<feature type="transmembrane region" description="Helical" evidence="1">
    <location>
        <begin position="26"/>
        <end position="46"/>
    </location>
</feature>
<sequence>MSVAIWTLLIILAVYDLRENRIPNNILVLLLLVVFLNLVTVNGGITSIPLSHVWGLLTGFSIGFILYLIGAMSAGDVKLIAVLSFLVAVDNVGQLYINIVLVGAIVSSFYVLLAVARSSQGFHSLTRNYIASNVYGRLQRSAVIKPMIFQVPFAPSIVLAYLVLN</sequence>
<reference evidence="4" key="1">
    <citation type="submission" date="2016-10" db="EMBL/GenBank/DDBJ databases">
        <authorList>
            <person name="Varghese N."/>
            <person name="Submissions S."/>
        </authorList>
    </citation>
    <scope>NUCLEOTIDE SEQUENCE [LARGE SCALE GENOMIC DNA]</scope>
    <source>
        <strain evidence="4">CGMCC 1.7062</strain>
    </source>
</reference>
<dbReference type="AlphaFoldDB" id="A0A1H5YL95"/>
<evidence type="ECO:0000313" key="4">
    <source>
        <dbReference type="Proteomes" id="UP000236721"/>
    </source>
</evidence>
<feature type="transmembrane region" description="Helical" evidence="1">
    <location>
        <begin position="147"/>
        <end position="164"/>
    </location>
</feature>
<accession>A0A1H5YL95</accession>
<keyword evidence="1" id="KW-1133">Transmembrane helix</keyword>
<dbReference type="GO" id="GO:0016020">
    <property type="term" value="C:membrane"/>
    <property type="evidence" value="ECO:0007669"/>
    <property type="project" value="InterPro"/>
</dbReference>
<dbReference type="Gene3D" id="1.20.120.1220">
    <property type="match status" value="1"/>
</dbReference>
<feature type="transmembrane region" description="Helical" evidence="1">
    <location>
        <begin position="95"/>
        <end position="116"/>
    </location>
</feature>
<dbReference type="EMBL" id="FNVG01000009">
    <property type="protein sequence ID" value="SEG24500.1"/>
    <property type="molecule type" value="Genomic_DNA"/>
</dbReference>
<keyword evidence="4" id="KW-1185">Reference proteome</keyword>
<keyword evidence="1" id="KW-0812">Transmembrane</keyword>
<dbReference type="GO" id="GO:0004190">
    <property type="term" value="F:aspartic-type endopeptidase activity"/>
    <property type="evidence" value="ECO:0007669"/>
    <property type="project" value="InterPro"/>
</dbReference>
<dbReference type="Proteomes" id="UP000236721">
    <property type="component" value="Unassembled WGS sequence"/>
</dbReference>
<protein>
    <submittedName>
        <fullName evidence="3">Prepilin peptidase CpaA</fullName>
    </submittedName>
</protein>